<dbReference type="GO" id="GO:0030968">
    <property type="term" value="P:endoplasmic reticulum unfolded protein response"/>
    <property type="evidence" value="ECO:0007669"/>
    <property type="project" value="TreeGrafter"/>
</dbReference>
<dbReference type="GO" id="GO:0004843">
    <property type="term" value="F:cysteine-type deubiquitinase activity"/>
    <property type="evidence" value="ECO:0007669"/>
    <property type="project" value="UniProtKB-UniRule"/>
</dbReference>
<dbReference type="SUPFAM" id="SSF54001">
    <property type="entry name" value="Cysteine proteinases"/>
    <property type="match status" value="1"/>
</dbReference>
<dbReference type="Pfam" id="PF24560">
    <property type="entry name" value="zf-C2H2_OTU1_C"/>
    <property type="match status" value="1"/>
</dbReference>
<evidence type="ECO:0000256" key="5">
    <source>
        <dbReference type="ARBA" id="ARBA00022786"/>
    </source>
</evidence>
<evidence type="ECO:0000256" key="3">
    <source>
        <dbReference type="ARBA" id="ARBA00022723"/>
    </source>
</evidence>
<proteinExistence type="predicted"/>
<dbReference type="GO" id="GO:0005829">
    <property type="term" value="C:cytosol"/>
    <property type="evidence" value="ECO:0007669"/>
    <property type="project" value="TreeGrafter"/>
</dbReference>
<evidence type="ECO:0000256" key="2">
    <source>
        <dbReference type="ARBA" id="ARBA00022670"/>
    </source>
</evidence>
<keyword evidence="5 9" id="KW-0833">Ubl conjugation pathway</keyword>
<comment type="subcellular location">
    <subcellularLocation>
        <location evidence="9">Cytoplasm</location>
    </subcellularLocation>
</comment>
<dbReference type="InterPro" id="IPR038765">
    <property type="entry name" value="Papain-like_cys_pep_sf"/>
</dbReference>
<dbReference type="GO" id="GO:0008270">
    <property type="term" value="F:zinc ion binding"/>
    <property type="evidence" value="ECO:0007669"/>
    <property type="project" value="UniProtKB-KW"/>
</dbReference>
<organism evidence="13 14">
    <name type="scientific">Ceratobasidium theobromae</name>
    <dbReference type="NCBI Taxonomy" id="1582974"/>
    <lineage>
        <taxon>Eukaryota</taxon>
        <taxon>Fungi</taxon>
        <taxon>Dikarya</taxon>
        <taxon>Basidiomycota</taxon>
        <taxon>Agaricomycotina</taxon>
        <taxon>Agaricomycetes</taxon>
        <taxon>Cantharellales</taxon>
        <taxon>Ceratobasidiaceae</taxon>
        <taxon>Ceratobasidium</taxon>
    </lineage>
</organism>
<dbReference type="InterPro" id="IPR029071">
    <property type="entry name" value="Ubiquitin-like_domsf"/>
</dbReference>
<feature type="region of interest" description="Disordered" evidence="10">
    <location>
        <begin position="79"/>
        <end position="102"/>
    </location>
</feature>
<feature type="domain" description="OTU1 Ubl" evidence="11">
    <location>
        <begin position="5"/>
        <end position="54"/>
    </location>
</feature>
<keyword evidence="7 9" id="KW-0788">Thiol protease</keyword>
<evidence type="ECO:0000256" key="8">
    <source>
        <dbReference type="ARBA" id="ARBA00022833"/>
    </source>
</evidence>
<evidence type="ECO:0000313" key="14">
    <source>
        <dbReference type="Proteomes" id="UP000383932"/>
    </source>
</evidence>
<dbReference type="EMBL" id="SSOP01000007">
    <property type="protein sequence ID" value="KAB5595672.1"/>
    <property type="molecule type" value="Genomic_DNA"/>
</dbReference>
<dbReference type="PANTHER" id="PTHR13312:SF0">
    <property type="entry name" value="UBIQUITIN THIOESTERASE OTU1"/>
    <property type="match status" value="1"/>
</dbReference>
<evidence type="ECO:0000259" key="12">
    <source>
        <dbReference type="Pfam" id="PF24560"/>
    </source>
</evidence>
<evidence type="ECO:0000256" key="10">
    <source>
        <dbReference type="SAM" id="MobiDB-lite"/>
    </source>
</evidence>
<dbReference type="Gene3D" id="3.90.70.80">
    <property type="match status" value="1"/>
</dbReference>
<keyword evidence="8" id="KW-0862">Zinc</keyword>
<dbReference type="Proteomes" id="UP000383932">
    <property type="component" value="Unassembled WGS sequence"/>
</dbReference>
<dbReference type="CDD" id="cd17059">
    <property type="entry name" value="Ubl_OTU1"/>
    <property type="match status" value="1"/>
</dbReference>
<evidence type="ECO:0000256" key="6">
    <source>
        <dbReference type="ARBA" id="ARBA00022801"/>
    </source>
</evidence>
<sequence length="322" mass="34554">MSVPIRVRHPKGVSTLQVDLNSDSATVLSLQQSIYELSGLFPSQQEVKSGYPPKGLTLVPELPLSSLGLQRGDQLTVTAKPGSGSTTVEAVPPVAPAAGPRPIPTSTVSAAKAGTSVPNDGYVETEAGTLVHRVVPDDNSCLFSSIAIIFEQDIAAARKMRSLVVDAIKKDPATYSDAILGQSRESYMAAMSRDSTWGGAIDHFRTEIDSYDVETGRCDKFGDGKYDNRCILMYSGIHYDAVSLAPTRDAPPDFHTTVFPIDGMGHVSQAASKLASQLRAARKFTNTNTFDLKYKVCRQGLKGEKEARAHAAQTGHTSFGEY</sequence>
<keyword evidence="4" id="KW-0863">Zinc-finger</keyword>
<dbReference type="SUPFAM" id="SSF54236">
    <property type="entry name" value="Ubiquitin-like"/>
    <property type="match status" value="1"/>
</dbReference>
<evidence type="ECO:0000313" key="13">
    <source>
        <dbReference type="EMBL" id="KAB5595672.1"/>
    </source>
</evidence>
<accession>A0A5N5QV82</accession>
<dbReference type="EC" id="3.4.19.12" evidence="9"/>
<evidence type="ECO:0000256" key="4">
    <source>
        <dbReference type="ARBA" id="ARBA00022771"/>
    </source>
</evidence>
<dbReference type="CDD" id="cd22745">
    <property type="entry name" value="OTU_OTU1"/>
    <property type="match status" value="1"/>
</dbReference>
<comment type="caution">
    <text evidence="13">The sequence shown here is derived from an EMBL/GenBank/DDBJ whole genome shotgun (WGS) entry which is preliminary data.</text>
</comment>
<reference evidence="13 14" key="1">
    <citation type="journal article" date="2019" name="Fungal Biol. Biotechnol.">
        <title>Draft genome sequence of fastidious pathogen Ceratobasidium theobromae, which causes vascular-streak dieback in Theobroma cacao.</title>
        <authorList>
            <person name="Ali S.S."/>
            <person name="Asman A."/>
            <person name="Shao J."/>
            <person name="Firmansyah A.P."/>
            <person name="Susilo A.W."/>
            <person name="Rosmana A."/>
            <person name="McMahon P."/>
            <person name="Junaid M."/>
            <person name="Guest D."/>
            <person name="Kheng T.Y."/>
            <person name="Meinhardt L.W."/>
            <person name="Bailey B.A."/>
        </authorList>
    </citation>
    <scope>NUCLEOTIDE SEQUENCE [LARGE SCALE GENOMIC DNA]</scope>
    <source>
        <strain evidence="13 14">CT2</strain>
    </source>
</reference>
<protein>
    <recommendedName>
        <fullName evidence="9">Ubiquitin thioesterase OTU</fullName>
        <ecNumber evidence="9">3.4.19.12</ecNumber>
    </recommendedName>
</protein>
<keyword evidence="2" id="KW-0645">Protease</keyword>
<dbReference type="AlphaFoldDB" id="A0A5N5QV82"/>
<evidence type="ECO:0000259" key="11">
    <source>
        <dbReference type="Pfam" id="PF21403"/>
    </source>
</evidence>
<dbReference type="GO" id="GO:0005634">
    <property type="term" value="C:nucleus"/>
    <property type="evidence" value="ECO:0007669"/>
    <property type="project" value="TreeGrafter"/>
</dbReference>
<dbReference type="GO" id="GO:0036503">
    <property type="term" value="P:ERAD pathway"/>
    <property type="evidence" value="ECO:0007669"/>
    <property type="project" value="TreeGrafter"/>
</dbReference>
<evidence type="ECO:0000256" key="7">
    <source>
        <dbReference type="ARBA" id="ARBA00022807"/>
    </source>
</evidence>
<dbReference type="InterPro" id="IPR057766">
    <property type="entry name" value="Znf-C2H2_OTU1-like_C"/>
</dbReference>
<dbReference type="OrthoDB" id="65596at2759"/>
<feature type="compositionally biased region" description="Pro residues" evidence="10">
    <location>
        <begin position="93"/>
        <end position="102"/>
    </location>
</feature>
<keyword evidence="3" id="KW-0479">Metal-binding</keyword>
<name>A0A5N5QV82_9AGAM</name>
<dbReference type="Gene3D" id="3.10.20.90">
    <property type="entry name" value="Phosphatidylinositol 3-kinase Catalytic Subunit, Chain A, domain 1"/>
    <property type="match status" value="1"/>
</dbReference>
<dbReference type="PANTHER" id="PTHR13312">
    <property type="entry name" value="HIV-INDUCED PROTEIN-7-LIKE PROTEASE"/>
    <property type="match status" value="1"/>
</dbReference>
<dbReference type="Pfam" id="PF21403">
    <property type="entry name" value="OTU1_UBXL"/>
    <property type="match status" value="1"/>
</dbReference>
<comment type="function">
    <text evidence="9">Hydrolase that can remove conjugated ubiquitin from proteins and may therefore play an important regulatory role at the level of protein turnover by preventing degradation.</text>
</comment>
<gene>
    <name evidence="13" type="ORF">CTheo_910</name>
</gene>
<keyword evidence="6 9" id="KW-0378">Hydrolase</keyword>
<evidence type="ECO:0000256" key="9">
    <source>
        <dbReference type="RuleBase" id="RU367104"/>
    </source>
</evidence>
<evidence type="ECO:0000256" key="1">
    <source>
        <dbReference type="ARBA" id="ARBA00000707"/>
    </source>
</evidence>
<keyword evidence="14" id="KW-1185">Reference proteome</keyword>
<keyword evidence="9" id="KW-0963">Cytoplasm</keyword>
<dbReference type="GO" id="GO:0016579">
    <property type="term" value="P:protein deubiquitination"/>
    <property type="evidence" value="ECO:0007669"/>
    <property type="project" value="TreeGrafter"/>
</dbReference>
<comment type="catalytic activity">
    <reaction evidence="1 9">
        <text>Thiol-dependent hydrolysis of ester, thioester, amide, peptide and isopeptide bonds formed by the C-terminal Gly of ubiquitin (a 76-residue protein attached to proteins as an intracellular targeting signal).</text>
        <dbReference type="EC" id="3.4.19.12"/>
    </reaction>
</comment>
<feature type="domain" description="OTU1-like C-terminal C2H2-type zinc finger" evidence="12">
    <location>
        <begin position="289"/>
        <end position="322"/>
    </location>
</feature>
<dbReference type="InterPro" id="IPR048857">
    <property type="entry name" value="OTU1_Ubl"/>
</dbReference>